<evidence type="ECO:0000313" key="1">
    <source>
        <dbReference type="EMBL" id="ODA31085.1"/>
    </source>
</evidence>
<dbReference type="STRING" id="1841610.A6X21_23130"/>
<accession>A0A1C3ECZ0</accession>
<dbReference type="RefSeq" id="WP_068848058.1">
    <property type="nucleotide sequence ID" value="NZ_LYDR01000093.1"/>
</dbReference>
<dbReference type="Proteomes" id="UP000094828">
    <property type="component" value="Unassembled WGS sequence"/>
</dbReference>
<dbReference type="AlphaFoldDB" id="A0A1C3ECZ0"/>
<proteinExistence type="predicted"/>
<reference evidence="1 2" key="1">
    <citation type="submission" date="2016-05" db="EMBL/GenBank/DDBJ databases">
        <title>Genomic and physiological characterization of Planctopirus sp. isolated from fresh water lake.</title>
        <authorList>
            <person name="Subhash Y."/>
            <person name="Ramana C."/>
        </authorList>
    </citation>
    <scope>NUCLEOTIDE SEQUENCE [LARGE SCALE GENOMIC DNA]</scope>
    <source>
        <strain evidence="1 2">JC280</strain>
    </source>
</reference>
<name>A0A1C3ECZ0_9PLAN</name>
<gene>
    <name evidence="1" type="ORF">A6X21_23130</name>
</gene>
<evidence type="ECO:0000313" key="2">
    <source>
        <dbReference type="Proteomes" id="UP000094828"/>
    </source>
</evidence>
<organism evidence="1 2">
    <name type="scientific">Planctopirus hydrillae</name>
    <dbReference type="NCBI Taxonomy" id="1841610"/>
    <lineage>
        <taxon>Bacteria</taxon>
        <taxon>Pseudomonadati</taxon>
        <taxon>Planctomycetota</taxon>
        <taxon>Planctomycetia</taxon>
        <taxon>Planctomycetales</taxon>
        <taxon>Planctomycetaceae</taxon>
        <taxon>Planctopirus</taxon>
    </lineage>
</organism>
<sequence length="109" mass="12109">MHLLCEFEPAKSILFLTEDLELVADRRSELWWPVYVVADSATISAPYASRVRAVSPEQPMPAGSLRQLQPVVSTNQMTRRTMSWEIGGLPPPERLLESVPAGIARAAYS</sequence>
<keyword evidence="2" id="KW-1185">Reference proteome</keyword>
<comment type="caution">
    <text evidence="1">The sequence shown here is derived from an EMBL/GenBank/DDBJ whole genome shotgun (WGS) entry which is preliminary data.</text>
</comment>
<protein>
    <submittedName>
        <fullName evidence="1">Uncharacterized protein</fullName>
    </submittedName>
</protein>
<dbReference type="EMBL" id="LYDR01000093">
    <property type="protein sequence ID" value="ODA31085.1"/>
    <property type="molecule type" value="Genomic_DNA"/>
</dbReference>